<evidence type="ECO:0000259" key="2">
    <source>
        <dbReference type="Pfam" id="PF01370"/>
    </source>
</evidence>
<dbReference type="Gene3D" id="3.40.50.720">
    <property type="entry name" value="NAD(P)-binding Rossmann-like Domain"/>
    <property type="match status" value="1"/>
</dbReference>
<dbReference type="PANTHER" id="PTHR10366">
    <property type="entry name" value="NAD DEPENDENT EPIMERASE/DEHYDRATASE"/>
    <property type="match status" value="1"/>
</dbReference>
<dbReference type="PANTHER" id="PTHR10366:SF812">
    <property type="entry name" value="VPS9 DOMAIN-CONTAINING PROTEIN"/>
    <property type="match status" value="1"/>
</dbReference>
<protein>
    <submittedName>
        <fullName evidence="3">NAD-dependent epimerase/dehydratase family protein</fullName>
    </submittedName>
</protein>
<dbReference type="SUPFAM" id="SSF51735">
    <property type="entry name" value="NAD(P)-binding Rossmann-fold domains"/>
    <property type="match status" value="1"/>
</dbReference>
<evidence type="ECO:0000256" key="1">
    <source>
        <dbReference type="ARBA" id="ARBA00023002"/>
    </source>
</evidence>
<gene>
    <name evidence="3" type="ORF">N7E81_05175</name>
</gene>
<organism evidence="3 4">
    <name type="scientific">Reichenbachiella carrageenanivorans</name>
    <dbReference type="NCBI Taxonomy" id="2979869"/>
    <lineage>
        <taxon>Bacteria</taxon>
        <taxon>Pseudomonadati</taxon>
        <taxon>Bacteroidota</taxon>
        <taxon>Cytophagia</taxon>
        <taxon>Cytophagales</taxon>
        <taxon>Reichenbachiellaceae</taxon>
        <taxon>Reichenbachiella</taxon>
    </lineage>
</organism>
<dbReference type="RefSeq" id="WP_263052219.1">
    <property type="nucleotide sequence ID" value="NZ_CP106735.1"/>
</dbReference>
<dbReference type="InterPro" id="IPR050425">
    <property type="entry name" value="NAD(P)_dehydrat-like"/>
</dbReference>
<reference evidence="3" key="1">
    <citation type="submission" date="2022-10" db="EMBL/GenBank/DDBJ databases">
        <title>Comparative genomics and taxonomic characterization of three novel marine species of genus Reichenbachiella exhibiting antioxidant and polysaccharide degradation activities.</title>
        <authorList>
            <person name="Muhammad N."/>
            <person name="Lee Y.-J."/>
            <person name="Ko J."/>
            <person name="Kim S.-G."/>
        </authorList>
    </citation>
    <scope>NUCLEOTIDE SEQUENCE</scope>
    <source>
        <strain evidence="3">Wsw4-B4</strain>
    </source>
</reference>
<dbReference type="InterPro" id="IPR036291">
    <property type="entry name" value="NAD(P)-bd_dom_sf"/>
</dbReference>
<accession>A0ABY6D2V0</accession>
<evidence type="ECO:0000313" key="3">
    <source>
        <dbReference type="EMBL" id="UXX80489.1"/>
    </source>
</evidence>
<evidence type="ECO:0000313" key="4">
    <source>
        <dbReference type="Proteomes" id="UP001062165"/>
    </source>
</evidence>
<dbReference type="Proteomes" id="UP001062165">
    <property type="component" value="Chromosome"/>
</dbReference>
<dbReference type="InterPro" id="IPR001509">
    <property type="entry name" value="Epimerase_deHydtase"/>
</dbReference>
<sequence length="362" mass="41125">MYQQAEDEEINPHILCRELPVLVTGGAGYMASWLVKYLLEDGYKVRVTVRDLSNEDKYKHLQKIAERAKGSLDILEADLMEPDGFKAAMYGCNMVFHTASPYLLSGITNPQKQLIDPSFEGTRNVLEMVNKTSSVKKVVFTSAISAIYGDVTDIISTKEQKFTEDYWNKSSNLKHQPLAFSKTVAEREAWRIHDEQSRWKMVALNPAVILGPSLTTNSRSGSFDFIKKIANGTYKTGVPNVQYGFVDVRDVAQAHIFAAQDQYAEGRFMLVAEVKSMLEVADILHKKFGETFPFPTKIFPKKMLYFFGFTKGFSRKFVVENVDQTLAFDNTKSRHEIGVYYKPIDEAATDLLQYILDHNMLD</sequence>
<dbReference type="EMBL" id="CP106735">
    <property type="protein sequence ID" value="UXX80489.1"/>
    <property type="molecule type" value="Genomic_DNA"/>
</dbReference>
<keyword evidence="1" id="KW-0560">Oxidoreductase</keyword>
<name>A0ABY6D2V0_9BACT</name>
<keyword evidence="4" id="KW-1185">Reference proteome</keyword>
<dbReference type="Pfam" id="PF01370">
    <property type="entry name" value="Epimerase"/>
    <property type="match status" value="1"/>
</dbReference>
<proteinExistence type="predicted"/>
<feature type="domain" description="NAD-dependent epimerase/dehydratase" evidence="2">
    <location>
        <begin position="21"/>
        <end position="262"/>
    </location>
</feature>